<dbReference type="OrthoDB" id="10609335at2759"/>
<name>A0A162INR2_CORDF</name>
<organism evidence="1 2">
    <name type="scientific">Akanthomyces lecanii RCEF 1005</name>
    <dbReference type="NCBI Taxonomy" id="1081108"/>
    <lineage>
        <taxon>Eukaryota</taxon>
        <taxon>Fungi</taxon>
        <taxon>Dikarya</taxon>
        <taxon>Ascomycota</taxon>
        <taxon>Pezizomycotina</taxon>
        <taxon>Sordariomycetes</taxon>
        <taxon>Hypocreomycetidae</taxon>
        <taxon>Hypocreales</taxon>
        <taxon>Cordycipitaceae</taxon>
        <taxon>Akanthomyces</taxon>
        <taxon>Cordyceps confragosa</taxon>
    </lineage>
</organism>
<protein>
    <submittedName>
        <fullName evidence="1">Uncharacterized protein</fullName>
    </submittedName>
</protein>
<accession>A0A162INR2</accession>
<keyword evidence="2" id="KW-1185">Reference proteome</keyword>
<evidence type="ECO:0000313" key="2">
    <source>
        <dbReference type="Proteomes" id="UP000076881"/>
    </source>
</evidence>
<proteinExistence type="predicted"/>
<dbReference type="AlphaFoldDB" id="A0A162INR2"/>
<gene>
    <name evidence="1" type="ORF">LEL_10051</name>
</gene>
<sequence>MSLMSSSDEDFSGATNENSEIFEEHVHLRRFFSPPERINMSLQPTEEETAAKIGHIKKIGSLYSNGTGRSNVFCSWHLSFLSHLVVEDLEILADDTTTAQAYVCMDMITKRHSFECLISGQRRNLAQLPIIAYGADGSYDARAALKYRWHVAKVLFSPETLAVLEPILIDDPPFLTQYGGHNERRATSDAWNHITLSKPLATMMAAGQLGLEPLEREAGDAPELIRLRLQWLLAPAEAKDPRRNDLVHVIDVNTVRRMYGPLRRSAAEGEEDNDNRSGQLIISGDVYTVSCETAPQRMRAALEARWALQMVQFCAGAAEAHVPRPRDTLHASDIQFL</sequence>
<evidence type="ECO:0000313" key="1">
    <source>
        <dbReference type="EMBL" id="OAA69175.1"/>
    </source>
</evidence>
<comment type="caution">
    <text evidence="1">The sequence shown here is derived from an EMBL/GenBank/DDBJ whole genome shotgun (WGS) entry which is preliminary data.</text>
</comment>
<reference evidence="1 2" key="1">
    <citation type="journal article" date="2016" name="Genome Biol. Evol.">
        <title>Divergent and convergent evolution of fungal pathogenicity.</title>
        <authorList>
            <person name="Shang Y."/>
            <person name="Xiao G."/>
            <person name="Zheng P."/>
            <person name="Cen K."/>
            <person name="Zhan S."/>
            <person name="Wang C."/>
        </authorList>
    </citation>
    <scope>NUCLEOTIDE SEQUENCE [LARGE SCALE GENOMIC DNA]</scope>
    <source>
        <strain evidence="1 2">RCEF 1005</strain>
    </source>
</reference>
<dbReference type="Proteomes" id="UP000076881">
    <property type="component" value="Unassembled WGS sequence"/>
</dbReference>
<dbReference type="EMBL" id="AZHF01000011">
    <property type="protein sequence ID" value="OAA69175.1"/>
    <property type="molecule type" value="Genomic_DNA"/>
</dbReference>